<reference evidence="3 4" key="1">
    <citation type="submission" date="2021-01" db="EMBL/GenBank/DDBJ databases">
        <title>Genome sequencing of Joostella atrarenae M1-2 (= KCTC 23194).</title>
        <authorList>
            <person name="Zakaria M.R."/>
            <person name="Lam M.Q."/>
            <person name="Chong C.S."/>
        </authorList>
    </citation>
    <scope>NUCLEOTIDE SEQUENCE [LARGE SCALE GENOMIC DNA]</scope>
    <source>
        <strain evidence="3 4">M1-2</strain>
    </source>
</reference>
<evidence type="ECO:0000313" key="4">
    <source>
        <dbReference type="Proteomes" id="UP000829517"/>
    </source>
</evidence>
<comment type="caution">
    <text evidence="3">The sequence shown here is derived from an EMBL/GenBank/DDBJ whole genome shotgun (WGS) entry which is preliminary data.</text>
</comment>
<protein>
    <recommendedName>
        <fullName evidence="5">Chromosome partitioning protein ParA</fullName>
    </recommendedName>
</protein>
<keyword evidence="4" id="KW-1185">Reference proteome</keyword>
<proteinExistence type="predicted"/>
<evidence type="ECO:0000256" key="1">
    <source>
        <dbReference type="SAM" id="Coils"/>
    </source>
</evidence>
<keyword evidence="2" id="KW-1133">Transmembrane helix</keyword>
<dbReference type="Gene3D" id="1.20.120.330">
    <property type="entry name" value="Nucleotidyltransferases domain 2"/>
    <property type="match status" value="1"/>
</dbReference>
<dbReference type="Proteomes" id="UP000829517">
    <property type="component" value="Unassembled WGS sequence"/>
</dbReference>
<dbReference type="RefSeq" id="WP_236958758.1">
    <property type="nucleotide sequence ID" value="NZ_JAETXX010000004.1"/>
</dbReference>
<feature type="transmembrane region" description="Helical" evidence="2">
    <location>
        <begin position="12"/>
        <end position="32"/>
    </location>
</feature>
<gene>
    <name evidence="3" type="ORF">JM658_08115</name>
</gene>
<name>A0ABS9J366_9FLAO</name>
<keyword evidence="2" id="KW-0472">Membrane</keyword>
<keyword evidence="2" id="KW-0812">Transmembrane</keyword>
<evidence type="ECO:0000313" key="3">
    <source>
        <dbReference type="EMBL" id="MCF8714793.1"/>
    </source>
</evidence>
<evidence type="ECO:0008006" key="5">
    <source>
        <dbReference type="Google" id="ProtNLM"/>
    </source>
</evidence>
<accession>A0ABS9J366</accession>
<organism evidence="3 4">
    <name type="scientific">Joostella atrarenae</name>
    <dbReference type="NCBI Taxonomy" id="679257"/>
    <lineage>
        <taxon>Bacteria</taxon>
        <taxon>Pseudomonadati</taxon>
        <taxon>Bacteroidota</taxon>
        <taxon>Flavobacteriia</taxon>
        <taxon>Flavobacteriales</taxon>
        <taxon>Flavobacteriaceae</taxon>
        <taxon>Joostella</taxon>
    </lineage>
</organism>
<sequence length="300" mass="33269">MTETKSNNGLKVIAGLLAAALIGTLIYTANLYNSKKETNEKLNKEKNLVIEDLNNLKSDYDRAISESESANAELVEARNKIATYIDSVSQMKADISTLSRYRRQVQQLTKEREFLLVQNDSLRASNTLLAMQRDSTNTALQQQSMFTDSLIMQNTQLSKVVQTGASLGLAKFSAEAVKERNSGKIVSVNNNRRADKLKICYTVGANKITKPGAKQFYIQVTDPSGNIMGERAVAAKEADEINEAASITYSKASSFYYENTVLDVCDFINKEGDDFAEGKYGVIVYDQNLKELGSTEFELK</sequence>
<evidence type="ECO:0000256" key="2">
    <source>
        <dbReference type="SAM" id="Phobius"/>
    </source>
</evidence>
<dbReference type="EMBL" id="JAETXX010000004">
    <property type="protein sequence ID" value="MCF8714793.1"/>
    <property type="molecule type" value="Genomic_DNA"/>
</dbReference>
<keyword evidence="1" id="KW-0175">Coiled coil</keyword>
<feature type="coiled-coil region" evidence="1">
    <location>
        <begin position="39"/>
        <end position="125"/>
    </location>
</feature>